<feature type="region of interest" description="Disordered" evidence="1">
    <location>
        <begin position="1"/>
        <end position="25"/>
    </location>
</feature>
<name>A0A0C3QUB1_9AGAM</name>
<accession>A0A0C3QUB1</accession>
<dbReference type="EMBL" id="KN822951">
    <property type="protein sequence ID" value="KIO32946.1"/>
    <property type="molecule type" value="Genomic_DNA"/>
</dbReference>
<dbReference type="Gene3D" id="3.40.50.150">
    <property type="entry name" value="Vaccinia Virus protein VP39"/>
    <property type="match status" value="1"/>
</dbReference>
<dbReference type="SUPFAM" id="SSF53335">
    <property type="entry name" value="S-adenosyl-L-methionine-dependent methyltransferases"/>
    <property type="match status" value="1"/>
</dbReference>
<feature type="domain" description="Methyltransferase" evidence="2">
    <location>
        <begin position="83"/>
        <end position="190"/>
    </location>
</feature>
<sequence length="220" mass="24393">MDETAASTQQATSSESDTSVLKDLHGRKLNSTIESYMLPADLPERDRLDLQHEMLKSATGGLYLPREAVQRALSPRVDGSPPRILDVGAGSGKWATDMAKEFPHAEVVGLDLVPVNPSSQAPPNCRFILGDCNTCLDDPSYESAFDMIQARCIVSGVHDYRKFIQHIWKALRPGGVFFVIEGRLGCLDEHRQQLKARDEGDPDYSWQHKLASLTGEIMRV</sequence>
<dbReference type="InterPro" id="IPR025714">
    <property type="entry name" value="Methyltranfer_dom"/>
</dbReference>
<evidence type="ECO:0000313" key="4">
    <source>
        <dbReference type="Proteomes" id="UP000054248"/>
    </source>
</evidence>
<dbReference type="PANTHER" id="PTHR43591:SF24">
    <property type="entry name" value="2-METHOXY-6-POLYPRENYL-1,4-BENZOQUINOL METHYLASE, MITOCHONDRIAL"/>
    <property type="match status" value="1"/>
</dbReference>
<dbReference type="Proteomes" id="UP000054248">
    <property type="component" value="Unassembled WGS sequence"/>
</dbReference>
<keyword evidence="4" id="KW-1185">Reference proteome</keyword>
<dbReference type="GO" id="GO:0008168">
    <property type="term" value="F:methyltransferase activity"/>
    <property type="evidence" value="ECO:0007669"/>
    <property type="project" value="TreeGrafter"/>
</dbReference>
<dbReference type="STRING" id="1051891.A0A0C3QUB1"/>
<evidence type="ECO:0000256" key="1">
    <source>
        <dbReference type="SAM" id="MobiDB-lite"/>
    </source>
</evidence>
<dbReference type="PANTHER" id="PTHR43591">
    <property type="entry name" value="METHYLTRANSFERASE"/>
    <property type="match status" value="1"/>
</dbReference>
<reference evidence="3 4" key="1">
    <citation type="submission" date="2014-04" db="EMBL/GenBank/DDBJ databases">
        <authorList>
            <consortium name="DOE Joint Genome Institute"/>
            <person name="Kuo A."/>
            <person name="Girlanda M."/>
            <person name="Perotto S."/>
            <person name="Kohler A."/>
            <person name="Nagy L.G."/>
            <person name="Floudas D."/>
            <person name="Copeland A."/>
            <person name="Barry K.W."/>
            <person name="Cichocki N."/>
            <person name="Veneault-Fourrey C."/>
            <person name="LaButti K."/>
            <person name="Lindquist E.A."/>
            <person name="Lipzen A."/>
            <person name="Lundell T."/>
            <person name="Morin E."/>
            <person name="Murat C."/>
            <person name="Sun H."/>
            <person name="Tunlid A."/>
            <person name="Henrissat B."/>
            <person name="Grigoriev I.V."/>
            <person name="Hibbett D.S."/>
            <person name="Martin F."/>
            <person name="Nordberg H.P."/>
            <person name="Cantor M.N."/>
            <person name="Hua S.X."/>
        </authorList>
    </citation>
    <scope>NUCLEOTIDE SEQUENCE [LARGE SCALE GENOMIC DNA]</scope>
    <source>
        <strain evidence="3 4">MUT 4182</strain>
    </source>
</reference>
<dbReference type="AlphaFoldDB" id="A0A0C3QUB1"/>
<evidence type="ECO:0000313" key="3">
    <source>
        <dbReference type="EMBL" id="KIO32946.1"/>
    </source>
</evidence>
<organism evidence="3 4">
    <name type="scientific">Tulasnella calospora MUT 4182</name>
    <dbReference type="NCBI Taxonomy" id="1051891"/>
    <lineage>
        <taxon>Eukaryota</taxon>
        <taxon>Fungi</taxon>
        <taxon>Dikarya</taxon>
        <taxon>Basidiomycota</taxon>
        <taxon>Agaricomycotina</taxon>
        <taxon>Agaricomycetes</taxon>
        <taxon>Cantharellales</taxon>
        <taxon>Tulasnellaceae</taxon>
        <taxon>Tulasnella</taxon>
    </lineage>
</organism>
<feature type="non-terminal residue" evidence="3">
    <location>
        <position position="220"/>
    </location>
</feature>
<dbReference type="InterPro" id="IPR029063">
    <property type="entry name" value="SAM-dependent_MTases_sf"/>
</dbReference>
<dbReference type="Pfam" id="PF13847">
    <property type="entry name" value="Methyltransf_31"/>
    <property type="match status" value="1"/>
</dbReference>
<gene>
    <name evidence="3" type="ORF">M407DRAFT_241200</name>
</gene>
<dbReference type="HOGENOM" id="CLU_093259_2_1_1"/>
<proteinExistence type="predicted"/>
<dbReference type="CDD" id="cd02440">
    <property type="entry name" value="AdoMet_MTases"/>
    <property type="match status" value="1"/>
</dbReference>
<protein>
    <recommendedName>
        <fullName evidence="2">Methyltransferase domain-containing protein</fullName>
    </recommendedName>
</protein>
<feature type="compositionally biased region" description="Low complexity" evidence="1">
    <location>
        <begin position="1"/>
        <end position="19"/>
    </location>
</feature>
<dbReference type="OrthoDB" id="2013972at2759"/>
<evidence type="ECO:0000259" key="2">
    <source>
        <dbReference type="Pfam" id="PF13847"/>
    </source>
</evidence>
<reference evidence="4" key="2">
    <citation type="submission" date="2015-01" db="EMBL/GenBank/DDBJ databases">
        <title>Evolutionary Origins and Diversification of the Mycorrhizal Mutualists.</title>
        <authorList>
            <consortium name="DOE Joint Genome Institute"/>
            <consortium name="Mycorrhizal Genomics Consortium"/>
            <person name="Kohler A."/>
            <person name="Kuo A."/>
            <person name="Nagy L.G."/>
            <person name="Floudas D."/>
            <person name="Copeland A."/>
            <person name="Barry K.W."/>
            <person name="Cichocki N."/>
            <person name="Veneault-Fourrey C."/>
            <person name="LaButti K."/>
            <person name="Lindquist E.A."/>
            <person name="Lipzen A."/>
            <person name="Lundell T."/>
            <person name="Morin E."/>
            <person name="Murat C."/>
            <person name="Riley R."/>
            <person name="Ohm R."/>
            <person name="Sun H."/>
            <person name="Tunlid A."/>
            <person name="Henrissat B."/>
            <person name="Grigoriev I.V."/>
            <person name="Hibbett D.S."/>
            <person name="Martin F."/>
        </authorList>
    </citation>
    <scope>NUCLEOTIDE SEQUENCE [LARGE SCALE GENOMIC DNA]</scope>
    <source>
        <strain evidence="4">MUT 4182</strain>
    </source>
</reference>